<dbReference type="AlphaFoldDB" id="A0A6C0KNQ6"/>
<dbReference type="EMBL" id="MN740928">
    <property type="protein sequence ID" value="QHU18367.1"/>
    <property type="molecule type" value="Genomic_DNA"/>
</dbReference>
<name>A0A6C0KNQ6_9ZZZZ</name>
<evidence type="ECO:0000256" key="3">
    <source>
        <dbReference type="ARBA" id="ARBA00022964"/>
    </source>
</evidence>
<reference evidence="7" key="1">
    <citation type="journal article" date="2020" name="Nature">
        <title>Giant virus diversity and host interactions through global metagenomics.</title>
        <authorList>
            <person name="Schulz F."/>
            <person name="Roux S."/>
            <person name="Paez-Espino D."/>
            <person name="Jungbluth S."/>
            <person name="Walsh D.A."/>
            <person name="Denef V.J."/>
            <person name="McMahon K.D."/>
            <person name="Konstantinidis K.T."/>
            <person name="Eloe-Fadrosh E.A."/>
            <person name="Kyrpides N.C."/>
            <person name="Woyke T."/>
        </authorList>
    </citation>
    <scope>NUCLEOTIDE SEQUENCE</scope>
    <source>
        <strain evidence="7">GVMAG-S-3300013006-138</strain>
    </source>
</reference>
<evidence type="ECO:0000256" key="4">
    <source>
        <dbReference type="ARBA" id="ARBA00023002"/>
    </source>
</evidence>
<feature type="domain" description="2OGFeDO JBP1/TET oxygenase" evidence="6">
    <location>
        <begin position="158"/>
        <end position="327"/>
    </location>
</feature>
<keyword evidence="3" id="KW-0223">Dioxygenase</keyword>
<evidence type="ECO:0000256" key="5">
    <source>
        <dbReference type="ARBA" id="ARBA00023004"/>
    </source>
</evidence>
<protein>
    <recommendedName>
        <fullName evidence="6">2OGFeDO JBP1/TET oxygenase domain-containing protein</fullName>
    </recommendedName>
</protein>
<accession>A0A6C0KNQ6</accession>
<keyword evidence="4" id="KW-0560">Oxidoreductase</keyword>
<dbReference type="GO" id="GO:0051213">
    <property type="term" value="F:dioxygenase activity"/>
    <property type="evidence" value="ECO:0007669"/>
    <property type="project" value="UniProtKB-KW"/>
</dbReference>
<proteinExistence type="predicted"/>
<evidence type="ECO:0000313" key="7">
    <source>
        <dbReference type="EMBL" id="QHU18367.1"/>
    </source>
</evidence>
<comment type="cofactor">
    <cofactor evidence="1">
        <name>Fe(2+)</name>
        <dbReference type="ChEBI" id="CHEBI:29033"/>
    </cofactor>
</comment>
<keyword evidence="2" id="KW-0479">Metal-binding</keyword>
<evidence type="ECO:0000256" key="2">
    <source>
        <dbReference type="ARBA" id="ARBA00022723"/>
    </source>
</evidence>
<organism evidence="7">
    <name type="scientific">viral metagenome</name>
    <dbReference type="NCBI Taxonomy" id="1070528"/>
    <lineage>
        <taxon>unclassified sequences</taxon>
        <taxon>metagenomes</taxon>
        <taxon>organismal metagenomes</taxon>
    </lineage>
</organism>
<keyword evidence="5" id="KW-0408">Iron</keyword>
<dbReference type="Pfam" id="PF12851">
    <property type="entry name" value="Tet_JBP"/>
    <property type="match status" value="1"/>
</dbReference>
<sequence>MQGQDTLTKFPPEIYEGLALPKSAKPIQKSVKEITVKPVLTNEEIEKKEGHYFDEEDIDKIYDEDVDIYVETSEGKKLLAKLRKQVIDPAIIKTGWEGFWITASPSRNRGAAAGPIDVKGKYWKDKNPTEISGWSAKYKLDGKTVSKMRVNNNVFSSVLGYFDATPFMKLPCRLTSYTMRYWKYYKHGLPFIRAIDQCFKTLVPDRYALQRKAAEEKPLLHISDTAFSSVTINRNFRTALHRDAGDFREGYGNLSVIERGHYHGGYTLFPQFKIGFNVRTGDFLAMDVHEWHCNTKLYQTEEDKKANKDLPRIHKDDVETGTLGAEQPFSRVSFVCYLREKLRACKNNETRKYFKKIGFNPRNTTLRKTDKKKTQVTEAE</sequence>
<dbReference type="InterPro" id="IPR024779">
    <property type="entry name" value="2OGFeDO_JBP1/TET_oxygenase_dom"/>
</dbReference>
<evidence type="ECO:0000259" key="6">
    <source>
        <dbReference type="Pfam" id="PF12851"/>
    </source>
</evidence>
<dbReference type="GO" id="GO:0046872">
    <property type="term" value="F:metal ion binding"/>
    <property type="evidence" value="ECO:0007669"/>
    <property type="project" value="UniProtKB-KW"/>
</dbReference>
<evidence type="ECO:0000256" key="1">
    <source>
        <dbReference type="ARBA" id="ARBA00001954"/>
    </source>
</evidence>